<dbReference type="Pfam" id="PF00532">
    <property type="entry name" value="Peripla_BP_1"/>
    <property type="match status" value="1"/>
</dbReference>
<dbReference type="EMBL" id="JAGVRK010000001">
    <property type="protein sequence ID" value="MBS2969235.1"/>
    <property type="molecule type" value="Genomic_DNA"/>
</dbReference>
<gene>
    <name evidence="5" type="ORF">J9317_10715</name>
</gene>
<dbReference type="GO" id="GO:0003677">
    <property type="term" value="F:DNA binding"/>
    <property type="evidence" value="ECO:0007669"/>
    <property type="project" value="UniProtKB-KW"/>
</dbReference>
<dbReference type="CDD" id="cd01392">
    <property type="entry name" value="HTH_LacI"/>
    <property type="match status" value="1"/>
</dbReference>
<accession>A0ABS5LEQ7</accession>
<proteinExistence type="predicted"/>
<keyword evidence="2 5" id="KW-0238">DNA-binding</keyword>
<dbReference type="SUPFAM" id="SSF53822">
    <property type="entry name" value="Periplasmic binding protein-like I"/>
    <property type="match status" value="1"/>
</dbReference>
<dbReference type="Gene3D" id="3.40.50.2300">
    <property type="match status" value="2"/>
</dbReference>
<comment type="caution">
    <text evidence="5">The sequence shown here is derived from an EMBL/GenBank/DDBJ whole genome shotgun (WGS) entry which is preliminary data.</text>
</comment>
<dbReference type="InterPro" id="IPR028082">
    <property type="entry name" value="Peripla_BP_I"/>
</dbReference>
<evidence type="ECO:0000313" key="6">
    <source>
        <dbReference type="Proteomes" id="UP000682403"/>
    </source>
</evidence>
<dbReference type="PROSITE" id="PS50932">
    <property type="entry name" value="HTH_LACI_2"/>
    <property type="match status" value="1"/>
</dbReference>
<dbReference type="CDD" id="cd01542">
    <property type="entry name" value="PBP1_TreR-like"/>
    <property type="match status" value="1"/>
</dbReference>
<dbReference type="Pfam" id="PF00356">
    <property type="entry name" value="LacI"/>
    <property type="match status" value="1"/>
</dbReference>
<name>A0ABS5LEQ7_9BACI</name>
<dbReference type="PANTHER" id="PTHR30146:SF154">
    <property type="entry name" value="TRANSCRIPTION REGULATOR, MEMBER OF GALR FAMILY"/>
    <property type="match status" value="1"/>
</dbReference>
<keyword evidence="1" id="KW-0805">Transcription regulation</keyword>
<evidence type="ECO:0000259" key="4">
    <source>
        <dbReference type="PROSITE" id="PS50932"/>
    </source>
</evidence>
<protein>
    <submittedName>
        <fullName evidence="5">LacI family DNA-binding transcriptional regulator</fullName>
    </submittedName>
</protein>
<evidence type="ECO:0000313" key="5">
    <source>
        <dbReference type="EMBL" id="MBS2969235.1"/>
    </source>
</evidence>
<dbReference type="InterPro" id="IPR000843">
    <property type="entry name" value="HTH_LacI"/>
</dbReference>
<dbReference type="Gene3D" id="1.10.260.40">
    <property type="entry name" value="lambda repressor-like DNA-binding domains"/>
    <property type="match status" value="1"/>
</dbReference>
<dbReference type="SUPFAM" id="SSF47413">
    <property type="entry name" value="lambda repressor-like DNA-binding domains"/>
    <property type="match status" value="1"/>
</dbReference>
<dbReference type="InterPro" id="IPR001761">
    <property type="entry name" value="Peripla_BP/Lac1_sug-bd_dom"/>
</dbReference>
<dbReference type="InterPro" id="IPR010982">
    <property type="entry name" value="Lambda_DNA-bd_dom_sf"/>
</dbReference>
<keyword evidence="6" id="KW-1185">Reference proteome</keyword>
<sequence length="343" mass="37988">MRKHLKKGGGEYLRTTISDIANMAKVSKSTVSRFLNGGYVSAATAKKIQTAITETKFEPNSFAQSLKQKKTNFIGVIIPRLDSYTMTKMLMGIDERLKELGFQMLVANTDQVQEREIENIYAFSRQKVAGIILMATNITEEHNEAFEYAGIPTLVIGQESTNYHSIIHADYEAGYDLGKFIYKNGHRKILFLGVSEQDEAVGLKRKRGFMDALKDSGPHSVKALEADFSMERARIETDKALRVGIPDIIVCSTDNMALGAMKAIQEKNFTIPADLSVAGFGGYRISEMVHPGLTTVSFHYFDVGLNAAFSIVSLIEGKSVQKKMVSGYEIIRRESVAAIKSSN</sequence>
<evidence type="ECO:0000256" key="3">
    <source>
        <dbReference type="ARBA" id="ARBA00023163"/>
    </source>
</evidence>
<dbReference type="PROSITE" id="PS00356">
    <property type="entry name" value="HTH_LACI_1"/>
    <property type="match status" value="1"/>
</dbReference>
<organism evidence="5 6">
    <name type="scientific">Metabacillus flavus</name>
    <dbReference type="NCBI Taxonomy" id="2823519"/>
    <lineage>
        <taxon>Bacteria</taxon>
        <taxon>Bacillati</taxon>
        <taxon>Bacillota</taxon>
        <taxon>Bacilli</taxon>
        <taxon>Bacillales</taxon>
        <taxon>Bacillaceae</taxon>
        <taxon>Metabacillus</taxon>
    </lineage>
</organism>
<feature type="domain" description="HTH lacI-type" evidence="4">
    <location>
        <begin position="15"/>
        <end position="68"/>
    </location>
</feature>
<dbReference type="Proteomes" id="UP000682403">
    <property type="component" value="Unassembled WGS sequence"/>
</dbReference>
<reference evidence="5 6" key="1">
    <citation type="submission" date="2021-04" db="EMBL/GenBank/DDBJ databases">
        <title>Metabacillus sp. strain KIGAM252 whole genome sequence.</title>
        <authorList>
            <person name="Seo M.-J."/>
            <person name="Cho E.-S."/>
            <person name="Hwang C.Y."/>
            <person name="Yoon D.J."/>
        </authorList>
    </citation>
    <scope>NUCLEOTIDE SEQUENCE [LARGE SCALE GENOMIC DNA]</scope>
    <source>
        <strain evidence="5 6">KIGAM252</strain>
    </source>
</reference>
<dbReference type="SMART" id="SM00354">
    <property type="entry name" value="HTH_LACI"/>
    <property type="match status" value="1"/>
</dbReference>
<evidence type="ECO:0000256" key="1">
    <source>
        <dbReference type="ARBA" id="ARBA00023015"/>
    </source>
</evidence>
<evidence type="ECO:0000256" key="2">
    <source>
        <dbReference type="ARBA" id="ARBA00023125"/>
    </source>
</evidence>
<keyword evidence="3" id="KW-0804">Transcription</keyword>
<dbReference type="PANTHER" id="PTHR30146">
    <property type="entry name" value="LACI-RELATED TRANSCRIPTIONAL REPRESSOR"/>
    <property type="match status" value="1"/>
</dbReference>